<name>A0A2N8HCA3_9BACT</name>
<evidence type="ECO:0008006" key="3">
    <source>
        <dbReference type="Google" id="ProtNLM"/>
    </source>
</evidence>
<evidence type="ECO:0000313" key="1">
    <source>
        <dbReference type="EMBL" id="PNC17517.1"/>
    </source>
</evidence>
<dbReference type="AlphaFoldDB" id="A0A2N8HCA3"/>
<dbReference type="RefSeq" id="WP_102713992.1">
    <property type="nucleotide sequence ID" value="NZ_PJKA01000012.1"/>
</dbReference>
<comment type="caution">
    <text evidence="1">The sequence shown here is derived from an EMBL/GenBank/DDBJ whole genome shotgun (WGS) entry which is preliminary data.</text>
</comment>
<sequence>MDSNEIDWVFQTDDEEVLETYRTRDNYLMERTPEGDDSRCAVYFSSNDLYFPNNRVRFHERVTLRNTFEWFGTRVPGCGRHIFIRDVFKQWYLGGINSRLNSPEKVLKWLENETKGCRVTMVGSSSGGYAAVLFGSLLHAERVFSFNGYFDLAPETEMEDAARINPLLVRYGNDPERAPFYRLAPFLHAGTPVYYFHSLFSPIDRRQRELLGGSRGVHVIPFRSRRHGIPFLKCCLSRLFQYSDEELLGLCGTVQHPLRFSLRCAGVRETASGFFRQARQYYRKRH</sequence>
<proteinExistence type="predicted"/>
<dbReference type="SUPFAM" id="SSF53474">
    <property type="entry name" value="alpha/beta-Hydrolases"/>
    <property type="match status" value="1"/>
</dbReference>
<protein>
    <recommendedName>
        <fullName evidence="3">Alpha/beta hydrolase</fullName>
    </recommendedName>
</protein>
<dbReference type="InterPro" id="IPR029058">
    <property type="entry name" value="AB_hydrolase_fold"/>
</dbReference>
<dbReference type="OrthoDB" id="7867880at2"/>
<accession>A0A2N8HCA3</accession>
<evidence type="ECO:0000313" key="2">
    <source>
        <dbReference type="Proteomes" id="UP000236000"/>
    </source>
</evidence>
<dbReference type="Proteomes" id="UP000236000">
    <property type="component" value="Unassembled WGS sequence"/>
</dbReference>
<dbReference type="EMBL" id="PJKA01000012">
    <property type="protein sequence ID" value="PNC17517.1"/>
    <property type="molecule type" value="Genomic_DNA"/>
</dbReference>
<reference evidence="1 2" key="1">
    <citation type="journal article" date="2017" name="BMC Genomics">
        <title>Genome sequencing of 39 Akkermansia muciniphila isolates reveals its population structure, genomic and functional diverisity, and global distribution in mammalian gut microbiotas.</title>
        <authorList>
            <person name="Guo X."/>
            <person name="Li S."/>
            <person name="Zhang J."/>
            <person name="Wu F."/>
            <person name="Li X."/>
            <person name="Wu D."/>
            <person name="Zhang M."/>
            <person name="Ou Z."/>
            <person name="Jie Z."/>
            <person name="Yan Q."/>
            <person name="Li P."/>
            <person name="Yi J."/>
            <person name="Peng Y."/>
        </authorList>
    </citation>
    <scope>NUCLEOTIDE SEQUENCE [LARGE SCALE GENOMIC DNA]</scope>
    <source>
        <strain evidence="1 2">GP24</strain>
    </source>
</reference>
<organism evidence="1 2">
    <name type="scientific">Akkermansia muciniphila</name>
    <dbReference type="NCBI Taxonomy" id="239935"/>
    <lineage>
        <taxon>Bacteria</taxon>
        <taxon>Pseudomonadati</taxon>
        <taxon>Verrucomicrobiota</taxon>
        <taxon>Verrucomicrobiia</taxon>
        <taxon>Verrucomicrobiales</taxon>
        <taxon>Akkermansiaceae</taxon>
        <taxon>Akkermansia</taxon>
    </lineage>
</organism>
<gene>
    <name evidence="1" type="ORF">CXU22_07095</name>
</gene>